<dbReference type="InterPro" id="IPR022653">
    <property type="entry name" value="De-COase2_pyr-phos_BS"/>
</dbReference>
<feature type="domain" description="Arginine decarboxylase C-terminal helical" evidence="17">
    <location>
        <begin position="588"/>
        <end position="637"/>
    </location>
</feature>
<keyword evidence="19" id="KW-1185">Reference proteome</keyword>
<comment type="cofactor">
    <cofactor evidence="1 12 13">
        <name>pyridoxal 5'-phosphate</name>
        <dbReference type="ChEBI" id="CHEBI:597326"/>
    </cofactor>
</comment>
<dbReference type="PRINTS" id="PR01180">
    <property type="entry name" value="ARGDCRBXLASE"/>
</dbReference>
<evidence type="ECO:0000256" key="13">
    <source>
        <dbReference type="PIRSR" id="PIRSR001336-50"/>
    </source>
</evidence>
<evidence type="ECO:0000256" key="9">
    <source>
        <dbReference type="ARBA" id="ARBA00023066"/>
    </source>
</evidence>
<dbReference type="PROSITE" id="PS00878">
    <property type="entry name" value="ODR_DC_2_1"/>
    <property type="match status" value="1"/>
</dbReference>
<reference evidence="18" key="1">
    <citation type="submission" date="2022-08" db="EMBL/GenBank/DDBJ databases">
        <title>Genomic Encyclopedia of Type Strains, Phase III (KMG-III): the genomes of soil and plant-associated and newly described type strains.</title>
        <authorList>
            <person name="Whitman W."/>
        </authorList>
    </citation>
    <scope>NUCLEOTIDE SEQUENCE</scope>
    <source>
        <strain evidence="18">HMT 1</strain>
    </source>
</reference>
<comment type="function">
    <text evidence="3 12">Catalyzes the biosynthesis of agmatine from arginine.</text>
</comment>
<dbReference type="Pfam" id="PF17944">
    <property type="entry name" value="Arg_decarbox_C"/>
    <property type="match status" value="1"/>
</dbReference>
<dbReference type="RefSeq" id="WP_259055190.1">
    <property type="nucleotide sequence ID" value="NZ_JANUCT010000008.1"/>
</dbReference>
<proteinExistence type="inferred from homology"/>
<evidence type="ECO:0000256" key="6">
    <source>
        <dbReference type="ARBA" id="ARBA00022793"/>
    </source>
</evidence>
<dbReference type="GO" id="GO:0008792">
    <property type="term" value="F:arginine decarboxylase activity"/>
    <property type="evidence" value="ECO:0007669"/>
    <property type="project" value="UniProtKB-UniRule"/>
</dbReference>
<keyword evidence="9 12" id="KW-0745">Spermidine biosynthesis</keyword>
<keyword evidence="8 12" id="KW-0663">Pyridoxal phosphate</keyword>
<evidence type="ECO:0000313" key="19">
    <source>
        <dbReference type="Proteomes" id="UP001204445"/>
    </source>
</evidence>
<dbReference type="GO" id="GO:0006527">
    <property type="term" value="P:L-arginine catabolic process"/>
    <property type="evidence" value="ECO:0007669"/>
    <property type="project" value="InterPro"/>
</dbReference>
<feature type="modified residue" description="N6-(pyridoxal phosphate)lysine" evidence="12 13">
    <location>
        <position position="112"/>
    </location>
</feature>
<evidence type="ECO:0000256" key="5">
    <source>
        <dbReference type="ARBA" id="ARBA00022723"/>
    </source>
</evidence>
<comment type="similarity">
    <text evidence="4 12">Belongs to the Orn/Lys/Arg decarboxylase class-II family. SpeA subfamily.</text>
</comment>
<dbReference type="GO" id="GO:0033388">
    <property type="term" value="P:putrescine biosynthetic process from arginine"/>
    <property type="evidence" value="ECO:0007669"/>
    <property type="project" value="UniProtKB-ARBA"/>
</dbReference>
<sequence>MNSVRPTEQQSGSVRWSIDRSRGLYHIPAWTDGYFDIAANGHLQAQPQGRGGPAIDLHRLSDEITASGLPLPVLVRFPDILGHRIDTLCAAFDHARGQLGYAGRYTLVYPIKVNQQQRVVQEIIDHGGERIGLEAGSKPELLCIMALATPGSTIICNGYKDREYIQLALIGQQLGLNVHIVVEKLSELELVIQASRSMAVRPRLGIRLRLASVGAGKWQNSGGEKSKFGLTAGQVLAAFERLQRADMADCLQLMHFHIGSQVTDIQQIQRALREGARYYAELRAAGAPITTVDLGGGLGVDYEGTGSRNACSMNYTVDAYAEAIVRAFAEVAREHALPEPDLITESGRALTAHHAMLITNVIDVDPAPGNLQPAPPKSDAPAVLHDLWQILASLEQRGALVSYYAALNDLERAQEMFTYGVIRLDQRAHAEAIFYAIARRVRHWLRYDDNAQREVLNELNERLADKYFCNFSLFQSLPDSWAIDQVFPIVPLHRLQEWPSRRALIEDLTCDSDGRIDLYVDGEGIETSLPLHKPNANEPYLLGIFLLGAYQEILGDMHNLFGDTGSINVELDSDGGYRLTGAHRGDSVADLLRYVQVDVDRLRARFAERIDASALDAATRANYLDFLNQGLEGYSYLEE</sequence>
<evidence type="ECO:0000256" key="10">
    <source>
        <dbReference type="ARBA" id="ARBA00023115"/>
    </source>
</evidence>
<evidence type="ECO:0000256" key="11">
    <source>
        <dbReference type="ARBA" id="ARBA00023239"/>
    </source>
</evidence>
<dbReference type="InterPro" id="IPR009006">
    <property type="entry name" value="Ala_racemase/Decarboxylase_C"/>
</dbReference>
<dbReference type="InterPro" id="IPR040634">
    <property type="entry name" value="Arg_decarb_HB"/>
</dbReference>
<dbReference type="EMBL" id="JANUCT010000008">
    <property type="protein sequence ID" value="MCS3903430.1"/>
    <property type="molecule type" value="Genomic_DNA"/>
</dbReference>
<dbReference type="Gene3D" id="2.40.37.10">
    <property type="entry name" value="Lyase, Ornithine Decarboxylase, Chain A, domain 1"/>
    <property type="match status" value="1"/>
</dbReference>
<organism evidence="18 19">
    <name type="scientific">Methylohalomonas lacus</name>
    <dbReference type="NCBI Taxonomy" id="398773"/>
    <lineage>
        <taxon>Bacteria</taxon>
        <taxon>Pseudomonadati</taxon>
        <taxon>Pseudomonadota</taxon>
        <taxon>Gammaproteobacteria</taxon>
        <taxon>Methylohalomonadales</taxon>
        <taxon>Methylohalomonadaceae</taxon>
        <taxon>Methylohalomonas</taxon>
    </lineage>
</organism>
<dbReference type="PIRSF" id="PIRSF001336">
    <property type="entry name" value="Arg_decrbxlase"/>
    <property type="match status" value="1"/>
</dbReference>
<evidence type="ECO:0000259" key="16">
    <source>
        <dbReference type="Pfam" id="PF17810"/>
    </source>
</evidence>
<evidence type="ECO:0000256" key="1">
    <source>
        <dbReference type="ARBA" id="ARBA00001933"/>
    </source>
</evidence>
<dbReference type="NCBIfam" id="NF003763">
    <property type="entry name" value="PRK05354.1"/>
    <property type="match status" value="1"/>
</dbReference>
<evidence type="ECO:0000256" key="4">
    <source>
        <dbReference type="ARBA" id="ARBA00008357"/>
    </source>
</evidence>
<dbReference type="InterPro" id="IPR002985">
    <property type="entry name" value="Arg_decrbxlase"/>
</dbReference>
<dbReference type="GO" id="GO:0046872">
    <property type="term" value="F:metal ion binding"/>
    <property type="evidence" value="ECO:0007669"/>
    <property type="project" value="UniProtKB-KW"/>
</dbReference>
<comment type="catalytic activity">
    <reaction evidence="12">
        <text>L-arginine + H(+) = agmatine + CO2</text>
        <dbReference type="Rhea" id="RHEA:17641"/>
        <dbReference type="ChEBI" id="CHEBI:15378"/>
        <dbReference type="ChEBI" id="CHEBI:16526"/>
        <dbReference type="ChEBI" id="CHEBI:32682"/>
        <dbReference type="ChEBI" id="CHEBI:58145"/>
        <dbReference type="EC" id="4.1.1.19"/>
    </reaction>
</comment>
<comment type="caution">
    <text evidence="18">The sequence shown here is derived from an EMBL/GenBank/DDBJ whole genome shotgun (WGS) entry which is preliminary data.</text>
</comment>
<comment type="caution">
    <text evidence="12">Lacks conserved residue(s) required for the propagation of feature annotation.</text>
</comment>
<dbReference type="FunFam" id="3.20.20.10:FF:000001">
    <property type="entry name" value="Biosynthetic arginine decarboxylase"/>
    <property type="match status" value="1"/>
</dbReference>
<name>A0AAE3L1D6_9GAMM</name>
<evidence type="ECO:0000256" key="2">
    <source>
        <dbReference type="ARBA" id="ARBA00001946"/>
    </source>
</evidence>
<dbReference type="SUPFAM" id="SSF51419">
    <property type="entry name" value="PLP-binding barrel"/>
    <property type="match status" value="1"/>
</dbReference>
<dbReference type="Proteomes" id="UP001204445">
    <property type="component" value="Unassembled WGS sequence"/>
</dbReference>
<dbReference type="PANTHER" id="PTHR43295:SF9">
    <property type="entry name" value="BIOSYNTHETIC ARGININE DECARBOXYLASE"/>
    <property type="match status" value="1"/>
</dbReference>
<gene>
    <name evidence="12" type="primary">speA</name>
    <name evidence="18" type="ORF">J2T55_001451</name>
</gene>
<comment type="pathway">
    <text evidence="12">Amine and polyamine biosynthesis; agmatine biosynthesis; agmatine from L-arginine: step 1/1.</text>
</comment>
<dbReference type="HAMAP" id="MF_01417">
    <property type="entry name" value="SpeA"/>
    <property type="match status" value="1"/>
</dbReference>
<dbReference type="InterPro" id="IPR029066">
    <property type="entry name" value="PLP-binding_barrel"/>
</dbReference>
<dbReference type="InterPro" id="IPR000183">
    <property type="entry name" value="Orn/DAP/Arg_de-COase"/>
</dbReference>
<feature type="active site" description="Proton donor" evidence="14">
    <location>
        <position position="510"/>
    </location>
</feature>
<evidence type="ECO:0000313" key="18">
    <source>
        <dbReference type="EMBL" id="MCS3903430.1"/>
    </source>
</evidence>
<dbReference type="GO" id="GO:0008295">
    <property type="term" value="P:spermidine biosynthetic process"/>
    <property type="evidence" value="ECO:0007669"/>
    <property type="project" value="UniProtKB-UniRule"/>
</dbReference>
<keyword evidence="10 12" id="KW-0620">Polyamine biosynthesis</keyword>
<dbReference type="InterPro" id="IPR022644">
    <property type="entry name" value="De-COase2_N"/>
</dbReference>
<evidence type="ECO:0000256" key="12">
    <source>
        <dbReference type="HAMAP-Rule" id="MF_01417"/>
    </source>
</evidence>
<evidence type="ECO:0000256" key="3">
    <source>
        <dbReference type="ARBA" id="ARBA00002257"/>
    </source>
</evidence>
<evidence type="ECO:0000256" key="8">
    <source>
        <dbReference type="ARBA" id="ARBA00022898"/>
    </source>
</evidence>
<accession>A0AAE3L1D6</accession>
<evidence type="ECO:0000256" key="14">
    <source>
        <dbReference type="PIRSR" id="PIRSR600183-50"/>
    </source>
</evidence>
<keyword evidence="7 12" id="KW-0460">Magnesium</keyword>
<dbReference type="PRINTS" id="PR01179">
    <property type="entry name" value="ODADCRBXLASE"/>
</dbReference>
<dbReference type="EC" id="4.1.1.19" evidence="12"/>
<feature type="domain" description="Arginine decarboxylase helical bundle" evidence="16">
    <location>
        <begin position="378"/>
        <end position="460"/>
    </location>
</feature>
<protein>
    <recommendedName>
        <fullName evidence="12">Biosynthetic arginine decarboxylase</fullName>
        <shortName evidence="12">ADC</shortName>
        <ecNumber evidence="12">4.1.1.19</ecNumber>
    </recommendedName>
</protein>
<dbReference type="NCBIfam" id="TIGR01273">
    <property type="entry name" value="speA"/>
    <property type="match status" value="1"/>
</dbReference>
<dbReference type="Pfam" id="PF17810">
    <property type="entry name" value="Arg_decarb_HB"/>
    <property type="match status" value="1"/>
</dbReference>
<dbReference type="Gene3D" id="1.20.58.930">
    <property type="match status" value="1"/>
</dbReference>
<keyword evidence="11 12" id="KW-0456">Lyase</keyword>
<evidence type="ECO:0000256" key="7">
    <source>
        <dbReference type="ARBA" id="ARBA00022842"/>
    </source>
</evidence>
<dbReference type="AlphaFoldDB" id="A0AAE3L1D6"/>
<keyword evidence="6 12" id="KW-0210">Decarboxylase</keyword>
<dbReference type="CDD" id="cd06830">
    <property type="entry name" value="PLPDE_III_ADC"/>
    <property type="match status" value="1"/>
</dbReference>
<dbReference type="PANTHER" id="PTHR43295">
    <property type="entry name" value="ARGININE DECARBOXYLASE"/>
    <property type="match status" value="1"/>
</dbReference>
<feature type="domain" description="Orn/DAP/Arg decarboxylase 2 N-terminal" evidence="15">
    <location>
        <begin position="91"/>
        <end position="352"/>
    </location>
</feature>
<evidence type="ECO:0000259" key="15">
    <source>
        <dbReference type="Pfam" id="PF02784"/>
    </source>
</evidence>
<evidence type="ECO:0000259" key="17">
    <source>
        <dbReference type="Pfam" id="PF17944"/>
    </source>
</evidence>
<dbReference type="Gene3D" id="1.10.287.3440">
    <property type="match status" value="1"/>
</dbReference>
<dbReference type="Gene3D" id="3.20.20.10">
    <property type="entry name" value="Alanine racemase"/>
    <property type="match status" value="1"/>
</dbReference>
<keyword evidence="5 12" id="KW-0479">Metal-binding</keyword>
<dbReference type="Pfam" id="PF02784">
    <property type="entry name" value="Orn_Arg_deC_N"/>
    <property type="match status" value="1"/>
</dbReference>
<comment type="cofactor">
    <cofactor evidence="2 12">
        <name>Mg(2+)</name>
        <dbReference type="ChEBI" id="CHEBI:18420"/>
    </cofactor>
</comment>
<dbReference type="InterPro" id="IPR041128">
    <property type="entry name" value="Arg_decarbox_C"/>
</dbReference>